<dbReference type="UniPathway" id="UPA00109">
    <property type="reaction ID" value="UER00183"/>
</dbReference>
<dbReference type="Pfam" id="PF00274">
    <property type="entry name" value="Glycolytic"/>
    <property type="match status" value="1"/>
</dbReference>
<reference evidence="7 8" key="1">
    <citation type="submission" date="2019-12" db="EMBL/GenBank/DDBJ databases">
        <authorList>
            <person name="Lee S.D."/>
        </authorList>
    </citation>
    <scope>NUCLEOTIDE SEQUENCE [LARGE SCALE GENOMIC DNA]</scope>
    <source>
        <strain evidence="7 8">GH1-50</strain>
    </source>
</reference>
<name>A0A7C9J2I5_9RHOB</name>
<comment type="caution">
    <text evidence="7">The sequence shown here is derived from an EMBL/GenBank/DDBJ whole genome shotgun (WGS) entry which is preliminary data.</text>
</comment>
<dbReference type="SUPFAM" id="SSF51569">
    <property type="entry name" value="Aldolase"/>
    <property type="match status" value="1"/>
</dbReference>
<comment type="pathway">
    <text evidence="1">Carbohydrate degradation; glycolysis; D-glyceraldehyde 3-phosphate and glycerone phosphate from D-glucose: step 4/4.</text>
</comment>
<reference evidence="7 8" key="2">
    <citation type="submission" date="2020-03" db="EMBL/GenBank/DDBJ databases">
        <title>Kangsaoukella pontilimi gen. nov., sp. nov., a new member of the family Rhodobacteraceae isolated from a tidal mudflat.</title>
        <authorList>
            <person name="Kim I.S."/>
        </authorList>
    </citation>
    <scope>NUCLEOTIDE SEQUENCE [LARGE SCALE GENOMIC DNA]</scope>
    <source>
        <strain evidence="7 8">GH1-50</strain>
    </source>
</reference>
<evidence type="ECO:0000256" key="6">
    <source>
        <dbReference type="ARBA" id="ARBA00029799"/>
    </source>
</evidence>
<dbReference type="GO" id="GO:0006096">
    <property type="term" value="P:glycolytic process"/>
    <property type="evidence" value="ECO:0007669"/>
    <property type="project" value="UniProtKB-UniPathway"/>
</dbReference>
<dbReference type="NCBIfam" id="NF003784">
    <property type="entry name" value="PRK05377.1"/>
    <property type="match status" value="1"/>
</dbReference>
<dbReference type="EC" id="4.1.2.13" evidence="3"/>
<dbReference type="EMBL" id="WUPT01000001">
    <property type="protein sequence ID" value="MXQ07621.1"/>
    <property type="molecule type" value="Genomic_DNA"/>
</dbReference>
<gene>
    <name evidence="7" type="ORF">GQ651_07155</name>
</gene>
<keyword evidence="8" id="KW-1185">Reference proteome</keyword>
<evidence type="ECO:0000256" key="4">
    <source>
        <dbReference type="ARBA" id="ARBA00023152"/>
    </source>
</evidence>
<dbReference type="InterPro" id="IPR000741">
    <property type="entry name" value="FBA_I"/>
</dbReference>
<evidence type="ECO:0000256" key="3">
    <source>
        <dbReference type="ARBA" id="ARBA00013068"/>
    </source>
</evidence>
<evidence type="ECO:0000256" key="5">
    <source>
        <dbReference type="ARBA" id="ARBA00023239"/>
    </source>
</evidence>
<sequence length="295" mass="31937">MNEQQAQQMRTGQGFIAALDQSGGSTPKALRLYGVEEDAYSGEDEMFDRIHEMRARIVAAPAFTGEKVIGAILFEMTMDREFGGKPAAKFLWEDKGVVPFLKVDQGLAGEENDVQLMKPIGGLDALLDRAVSKDIFGTKMRSVIGAANAGGIKAIVEQQFEVGKQILSHGLMPILEPEVTISISDKAEAEAILRDEILNGLDALPDGQEIMLKLSLPTEADFYKPLIDHPKVMRVVALSGGYSRDDANAMLADNHGMIASFSRALTEGLSAQQSDAEFNETIAATIDSIYRASIT</sequence>
<evidence type="ECO:0000256" key="1">
    <source>
        <dbReference type="ARBA" id="ARBA00004714"/>
    </source>
</evidence>
<protein>
    <recommendedName>
        <fullName evidence="3">fructose-bisphosphate aldolase</fullName>
        <ecNumber evidence="3">4.1.2.13</ecNumber>
    </recommendedName>
    <alternativeName>
        <fullName evidence="6">Fructose-bisphosphate aldolase class I</fullName>
    </alternativeName>
</protein>
<dbReference type="PANTHER" id="PTHR11627">
    <property type="entry name" value="FRUCTOSE-BISPHOSPHATE ALDOLASE"/>
    <property type="match status" value="1"/>
</dbReference>
<keyword evidence="5" id="KW-0456">Lyase</keyword>
<proteinExistence type="inferred from homology"/>
<organism evidence="7 8">
    <name type="scientific">Kangsaoukella pontilimi</name>
    <dbReference type="NCBI Taxonomy" id="2691042"/>
    <lineage>
        <taxon>Bacteria</taxon>
        <taxon>Pseudomonadati</taxon>
        <taxon>Pseudomonadota</taxon>
        <taxon>Alphaproteobacteria</taxon>
        <taxon>Rhodobacterales</taxon>
        <taxon>Paracoccaceae</taxon>
        <taxon>Kangsaoukella</taxon>
    </lineage>
</organism>
<evidence type="ECO:0000313" key="8">
    <source>
        <dbReference type="Proteomes" id="UP000480350"/>
    </source>
</evidence>
<dbReference type="AlphaFoldDB" id="A0A7C9J2I5"/>
<accession>A0A7C9J2I5</accession>
<dbReference type="RefSeq" id="WP_160763486.1">
    <property type="nucleotide sequence ID" value="NZ_WUPT01000001.1"/>
</dbReference>
<dbReference type="GO" id="GO:0004332">
    <property type="term" value="F:fructose-bisphosphate aldolase activity"/>
    <property type="evidence" value="ECO:0007669"/>
    <property type="project" value="UniProtKB-EC"/>
</dbReference>
<dbReference type="InterPro" id="IPR013785">
    <property type="entry name" value="Aldolase_TIM"/>
</dbReference>
<evidence type="ECO:0000313" key="7">
    <source>
        <dbReference type="EMBL" id="MXQ07621.1"/>
    </source>
</evidence>
<dbReference type="Gene3D" id="3.20.20.70">
    <property type="entry name" value="Aldolase class I"/>
    <property type="match status" value="1"/>
</dbReference>
<dbReference type="Proteomes" id="UP000480350">
    <property type="component" value="Unassembled WGS sequence"/>
</dbReference>
<keyword evidence="4" id="KW-0324">Glycolysis</keyword>
<comment type="similarity">
    <text evidence="2">Belongs to the class I fructose-bisphosphate aldolase family.</text>
</comment>
<evidence type="ECO:0000256" key="2">
    <source>
        <dbReference type="ARBA" id="ARBA00010387"/>
    </source>
</evidence>